<keyword evidence="2" id="KW-1185">Reference proteome</keyword>
<accession>A0ACC1MH57</accession>
<gene>
    <name evidence="1" type="ORF">NQ176_g10543</name>
</gene>
<proteinExistence type="predicted"/>
<dbReference type="Proteomes" id="UP001143910">
    <property type="component" value="Unassembled WGS sequence"/>
</dbReference>
<comment type="caution">
    <text evidence="1">The sequence shown here is derived from an EMBL/GenBank/DDBJ whole genome shotgun (WGS) entry which is preliminary data.</text>
</comment>
<protein>
    <submittedName>
        <fullName evidence="1">Uncharacterized protein</fullName>
    </submittedName>
</protein>
<name>A0ACC1MH57_9HYPO</name>
<dbReference type="EMBL" id="JANJQO010002925">
    <property type="protein sequence ID" value="KAJ2965589.1"/>
    <property type="molecule type" value="Genomic_DNA"/>
</dbReference>
<sequence>MYTKALSSALLLLELVAVATAAPPPQVEKRSFKVERVRNDAYTGRNGPQALAKVYRKYGMPLPPGLVNALEAQDKQEQVTVRATKRRAGKWHNPNEHGAQGPSGKHVGASASAFSIEDGAGEENGDDTNAGDDTGDDTGDGTGADAGDGTADDGESVINPLAKAGEGNQTGKVVNNPEKNDVEYLLIRSLGL</sequence>
<reference evidence="1" key="1">
    <citation type="submission" date="2022-08" db="EMBL/GenBank/DDBJ databases">
        <title>Genome Sequence of Lecanicillium fungicola.</title>
        <authorList>
            <person name="Buettner E."/>
        </authorList>
    </citation>
    <scope>NUCLEOTIDE SEQUENCE</scope>
    <source>
        <strain evidence="1">Babe33</strain>
    </source>
</reference>
<evidence type="ECO:0000313" key="2">
    <source>
        <dbReference type="Proteomes" id="UP001143910"/>
    </source>
</evidence>
<organism evidence="1 2">
    <name type="scientific">Zarea fungicola</name>
    <dbReference type="NCBI Taxonomy" id="93591"/>
    <lineage>
        <taxon>Eukaryota</taxon>
        <taxon>Fungi</taxon>
        <taxon>Dikarya</taxon>
        <taxon>Ascomycota</taxon>
        <taxon>Pezizomycotina</taxon>
        <taxon>Sordariomycetes</taxon>
        <taxon>Hypocreomycetidae</taxon>
        <taxon>Hypocreales</taxon>
        <taxon>Cordycipitaceae</taxon>
        <taxon>Zarea</taxon>
    </lineage>
</organism>
<evidence type="ECO:0000313" key="1">
    <source>
        <dbReference type="EMBL" id="KAJ2965589.1"/>
    </source>
</evidence>